<evidence type="ECO:0000313" key="2">
    <source>
        <dbReference type="EMBL" id="QRJ64686.1"/>
    </source>
</evidence>
<feature type="region of interest" description="Disordered" evidence="1">
    <location>
        <begin position="1"/>
        <end position="20"/>
    </location>
</feature>
<sequence length="313" mass="33493">MRHGNEPRGGRPLSEEEQAERLQKLMADLETSIANFDATLAEAGTGVEPAPTHTRFVPLGDYPEIDPNARREVTPTTPRAAPEAPAPAGATPLLRELAASAAGQAGHALSEAEVRRNAAFAIGHALQRLADYLQQLTTQLNGLQPETPIAFVVDGGRRFSGVRWHEGYVRHATRSLSERSLIEKLTLRVAYAAAPLSFVVPEGALPRLENAFYLDNLAWRDLGAGEPAAGGGRRIEVDGTIPVQLAFTADVERRRLLLRCRNLGGLGLAAYAIAPEAVDAELMDGLGRCLLGQVPRPPASCQPIPFNTPDGTA</sequence>
<feature type="compositionally biased region" description="Low complexity" evidence="1">
    <location>
        <begin position="74"/>
        <end position="88"/>
    </location>
</feature>
<dbReference type="KEGG" id="ares:IWH25_04870"/>
<dbReference type="AlphaFoldDB" id="A0A974Y4S8"/>
<protein>
    <submittedName>
        <fullName evidence="2">Uncharacterized protein</fullName>
    </submittedName>
</protein>
<proteinExistence type="predicted"/>
<accession>A0A974Y4S8</accession>
<dbReference type="RefSeq" id="WP_203388212.1">
    <property type="nucleotide sequence ID" value="NZ_CP064781.1"/>
</dbReference>
<reference evidence="2" key="1">
    <citation type="submission" date="2020-11" db="EMBL/GenBank/DDBJ databases">
        <title>Azospira restricta DSM 18626 genome sequence.</title>
        <authorList>
            <person name="Moe W.M."/>
        </authorList>
    </citation>
    <scope>NUCLEOTIDE SEQUENCE</scope>
    <source>
        <strain evidence="2">DSM 18626</strain>
    </source>
</reference>
<gene>
    <name evidence="2" type="ORF">IWH25_04870</name>
</gene>
<keyword evidence="3" id="KW-1185">Reference proteome</keyword>
<evidence type="ECO:0000313" key="3">
    <source>
        <dbReference type="Proteomes" id="UP000663444"/>
    </source>
</evidence>
<name>A0A974Y4S8_9RHOO</name>
<feature type="region of interest" description="Disordered" evidence="1">
    <location>
        <begin position="46"/>
        <end position="88"/>
    </location>
</feature>
<evidence type="ECO:0000256" key="1">
    <source>
        <dbReference type="SAM" id="MobiDB-lite"/>
    </source>
</evidence>
<dbReference type="EMBL" id="CP064781">
    <property type="protein sequence ID" value="QRJ64686.1"/>
    <property type="molecule type" value="Genomic_DNA"/>
</dbReference>
<organism evidence="2 3">
    <name type="scientific">Azospira restricta</name>
    <dbReference type="NCBI Taxonomy" id="404405"/>
    <lineage>
        <taxon>Bacteria</taxon>
        <taxon>Pseudomonadati</taxon>
        <taxon>Pseudomonadota</taxon>
        <taxon>Betaproteobacteria</taxon>
        <taxon>Rhodocyclales</taxon>
        <taxon>Rhodocyclaceae</taxon>
        <taxon>Azospira</taxon>
    </lineage>
</organism>
<dbReference type="Proteomes" id="UP000663444">
    <property type="component" value="Chromosome"/>
</dbReference>